<evidence type="ECO:0000256" key="1">
    <source>
        <dbReference type="SAM" id="MobiDB-lite"/>
    </source>
</evidence>
<evidence type="ECO:0000313" key="3">
    <source>
        <dbReference type="WBParaSite" id="Hba_14757"/>
    </source>
</evidence>
<feature type="compositionally biased region" description="Basic and acidic residues" evidence="1">
    <location>
        <begin position="530"/>
        <end position="555"/>
    </location>
</feature>
<feature type="compositionally biased region" description="Basic and acidic residues" evidence="1">
    <location>
        <begin position="304"/>
        <end position="314"/>
    </location>
</feature>
<proteinExistence type="predicted"/>
<name>A0A1I7XB60_HETBA</name>
<evidence type="ECO:0000313" key="2">
    <source>
        <dbReference type="Proteomes" id="UP000095283"/>
    </source>
</evidence>
<accession>A0A1I7XB60</accession>
<feature type="region of interest" description="Disordered" evidence="1">
    <location>
        <begin position="295"/>
        <end position="324"/>
    </location>
</feature>
<dbReference type="AlphaFoldDB" id="A0A1I7XB60"/>
<organism evidence="2 3">
    <name type="scientific">Heterorhabditis bacteriophora</name>
    <name type="common">Entomopathogenic nematode worm</name>
    <dbReference type="NCBI Taxonomy" id="37862"/>
    <lineage>
        <taxon>Eukaryota</taxon>
        <taxon>Metazoa</taxon>
        <taxon>Ecdysozoa</taxon>
        <taxon>Nematoda</taxon>
        <taxon>Chromadorea</taxon>
        <taxon>Rhabditida</taxon>
        <taxon>Rhabditina</taxon>
        <taxon>Rhabditomorpha</taxon>
        <taxon>Strongyloidea</taxon>
        <taxon>Heterorhabditidae</taxon>
        <taxon>Heterorhabditis</taxon>
    </lineage>
</organism>
<sequence>MCQDANAAFEAKTIYLAIIICQVLVSICPGSCSWSARDLRAMRGSERRREDEWREFRDNANSRETHMRKEDMRRWKEQDIQSEHQPRINDYNNYLQEEYPREYQEGDYMESAYEQDQRSQWDTHTDVYDNIPMQKSRNVARIQISHVKVSDDKQAAISFQRCGECDQHTMDKSLNVVGKSLEKQERDILHRDVPECKRTQKREPYLRFKTNPVPCTGYSHVLIDGFKKSPNQEKFKQELKTREVTKGGQYEDRRMEENGKHQHTRRVQIKGTDSTGQYNNPPGSVKNIINSLRGNTQENTESCKSGDDRRDIPKNKVSTNPFLKGNEKLPPLKDKVEHHIKNVQEVVQKMNSGEWPIIVDDEVKDDKKDRYQYGYEQLIGNRHKADQWETLERKRRERRDEEKICGESIIQVNAIEVEQQPDMIRKRNSDMNEHTNDEKDENKIGIVRNDWDQYSDKSDGMELASVSTDSALCIDESVKNIPFKSQNSMHRKQPGSVRELNDEAEKLLLYFKGQRAVLNYLDNDRNMKVHRDDDKMDAPEIDKSVTKSSHTETLRSSRQTRPAQVQTPQRGSGRFVKKSAAALIAKRQGYAVGTTSDEISSLTEIGDPRIVAEIRNLREREDELRRSRSELGLPTLDDVINDWQGRSEIPMCGNLSGAHSHEHLHQLSSECLTRNFNNILIKVNSQA</sequence>
<dbReference type="Proteomes" id="UP000095283">
    <property type="component" value="Unplaced"/>
</dbReference>
<feature type="region of interest" description="Disordered" evidence="1">
    <location>
        <begin position="64"/>
        <end position="83"/>
    </location>
</feature>
<keyword evidence="2" id="KW-1185">Reference proteome</keyword>
<reference evidence="3" key="1">
    <citation type="submission" date="2016-11" db="UniProtKB">
        <authorList>
            <consortium name="WormBaseParasite"/>
        </authorList>
    </citation>
    <scope>IDENTIFICATION</scope>
</reference>
<feature type="compositionally biased region" description="Polar residues" evidence="1">
    <location>
        <begin position="556"/>
        <end position="570"/>
    </location>
</feature>
<dbReference type="WBParaSite" id="Hba_14757">
    <property type="protein sequence ID" value="Hba_14757"/>
    <property type="gene ID" value="Hba_14757"/>
</dbReference>
<protein>
    <submittedName>
        <fullName evidence="3">J domain-containing protein</fullName>
    </submittedName>
</protein>
<feature type="region of interest" description="Disordered" evidence="1">
    <location>
        <begin position="530"/>
        <end position="574"/>
    </location>
</feature>